<feature type="domain" description="GGDEF" evidence="1">
    <location>
        <begin position="16"/>
        <end position="140"/>
    </location>
</feature>
<dbReference type="PANTHER" id="PTHR46663:SF3">
    <property type="entry name" value="SLL0267 PROTEIN"/>
    <property type="match status" value="1"/>
</dbReference>
<evidence type="ECO:0000313" key="2">
    <source>
        <dbReference type="EMBL" id="WLV25343.1"/>
    </source>
</evidence>
<dbReference type="InterPro" id="IPR029787">
    <property type="entry name" value="Nucleotide_cyclase"/>
</dbReference>
<dbReference type="GO" id="GO:0052621">
    <property type="term" value="F:diguanylate cyclase activity"/>
    <property type="evidence" value="ECO:0007669"/>
    <property type="project" value="UniProtKB-EC"/>
</dbReference>
<dbReference type="InterPro" id="IPR052163">
    <property type="entry name" value="DGC-Regulatory_Protein"/>
</dbReference>
<dbReference type="RefSeq" id="WP_348029131.1">
    <property type="nucleotide sequence ID" value="NZ_CP129113.1"/>
</dbReference>
<reference evidence="2" key="1">
    <citation type="submission" date="2023-06" db="EMBL/GenBank/DDBJ databases">
        <title>A Treasure from Seagulls: Isolation and Description of Aciduricobacillus qingdaonensis gen. nov., sp. nov., a Rare Obligately Uric Acid-utilizing Member in the Family Bacillaceae.</title>
        <authorList>
            <person name="Liu W."/>
            <person name="Wang B."/>
        </authorList>
    </citation>
    <scope>NUCLEOTIDE SEQUENCE</scope>
    <source>
        <strain evidence="2">44XB</strain>
    </source>
</reference>
<dbReference type="InterPro" id="IPR043128">
    <property type="entry name" value="Rev_trsase/Diguanyl_cyclase"/>
</dbReference>
<keyword evidence="3" id="KW-1185">Reference proteome</keyword>
<dbReference type="Pfam" id="PF00990">
    <property type="entry name" value="GGDEF"/>
    <property type="match status" value="1"/>
</dbReference>
<dbReference type="InterPro" id="IPR000160">
    <property type="entry name" value="GGDEF_dom"/>
</dbReference>
<keyword evidence="2" id="KW-0548">Nucleotidyltransferase</keyword>
<dbReference type="SMART" id="SM00267">
    <property type="entry name" value="GGDEF"/>
    <property type="match status" value="1"/>
</dbReference>
<gene>
    <name evidence="2" type="ORF">QR721_03690</name>
</gene>
<organism evidence="2 3">
    <name type="scientific">Aciduricibacillus chroicocephali</name>
    <dbReference type="NCBI Taxonomy" id="3054939"/>
    <lineage>
        <taxon>Bacteria</taxon>
        <taxon>Bacillati</taxon>
        <taxon>Bacillota</taxon>
        <taxon>Bacilli</taxon>
        <taxon>Bacillales</taxon>
        <taxon>Bacillaceae</taxon>
        <taxon>Aciduricibacillus</taxon>
    </lineage>
</organism>
<name>A0ABY9KX30_9BACI</name>
<dbReference type="Proteomes" id="UP001180087">
    <property type="component" value="Chromosome"/>
</dbReference>
<accession>A0ABY9KX30</accession>
<dbReference type="EC" id="2.7.7.65" evidence="2"/>
<dbReference type="PANTHER" id="PTHR46663">
    <property type="entry name" value="DIGUANYLATE CYCLASE DGCT-RELATED"/>
    <property type="match status" value="1"/>
</dbReference>
<evidence type="ECO:0000313" key="3">
    <source>
        <dbReference type="Proteomes" id="UP001180087"/>
    </source>
</evidence>
<dbReference type="Gene3D" id="3.30.70.270">
    <property type="match status" value="1"/>
</dbReference>
<proteinExistence type="predicted"/>
<keyword evidence="2" id="KW-0808">Transferase</keyword>
<sequence>MLNHKLSLLQELSDDYQVAVLFIDLNNFKHINDSLGHEAGDLVLQEVSDRLLKCAQDAGFVCRYGGDEFLIILENNQLVQVEEQVEKIREAFSRLFEIRGNLLHVTDSVGVSMYPEDGEDLVTLIKNADHSMYRVKRRAL</sequence>
<dbReference type="CDD" id="cd01949">
    <property type="entry name" value="GGDEF"/>
    <property type="match status" value="1"/>
</dbReference>
<protein>
    <submittedName>
        <fullName evidence="2">GGDEF domain-containing protein</fullName>
        <ecNumber evidence="2">2.7.7.65</ecNumber>
    </submittedName>
</protein>
<dbReference type="SUPFAM" id="SSF55073">
    <property type="entry name" value="Nucleotide cyclase"/>
    <property type="match status" value="1"/>
</dbReference>
<evidence type="ECO:0000259" key="1">
    <source>
        <dbReference type="PROSITE" id="PS50887"/>
    </source>
</evidence>
<dbReference type="PROSITE" id="PS50887">
    <property type="entry name" value="GGDEF"/>
    <property type="match status" value="1"/>
</dbReference>
<dbReference type="EMBL" id="CP129113">
    <property type="protein sequence ID" value="WLV25343.1"/>
    <property type="molecule type" value="Genomic_DNA"/>
</dbReference>
<dbReference type="NCBIfam" id="TIGR00254">
    <property type="entry name" value="GGDEF"/>
    <property type="match status" value="1"/>
</dbReference>